<keyword evidence="2" id="KW-0255">Endonuclease</keyword>
<dbReference type="InterPro" id="IPR002711">
    <property type="entry name" value="HNH"/>
</dbReference>
<dbReference type="CDD" id="cd00085">
    <property type="entry name" value="HNHc"/>
    <property type="match status" value="1"/>
</dbReference>
<evidence type="ECO:0000313" key="3">
    <source>
        <dbReference type="Proteomes" id="UP001234798"/>
    </source>
</evidence>
<keyword evidence="2" id="KW-0540">Nuclease</keyword>
<proteinExistence type="predicted"/>
<dbReference type="Pfam" id="PF01844">
    <property type="entry name" value="HNH"/>
    <property type="match status" value="1"/>
</dbReference>
<feature type="domain" description="HNH" evidence="1">
    <location>
        <begin position="178"/>
        <end position="232"/>
    </location>
</feature>
<dbReference type="RefSeq" id="WP_306952014.1">
    <property type="nucleotide sequence ID" value="NZ_CP132977.1"/>
</dbReference>
<protein>
    <submittedName>
        <fullName evidence="2">HNH endonuclease</fullName>
    </submittedName>
</protein>
<sequence length="260" mass="28953">MFQTHLRGAMTSITIFYRAVHTKTRWRKARGHTSLNNALYGRNDGAPGLFAHRARINYTKHGEPLYAVIWEDGATVGFVVKPDTSTSEGTAYVRVPVDVLLAYEARKCASPTELEAHFLAPADDDSIRGLHMFKELPHHSHGEEGGTHLTEHLVRERDSALAEAKKRDILEATGRLACEACRFDFRVAYGELGTGFCEVHHLKPLAGRSESETTSFEHLAILCSNCHSIIHRTLPMWSVTELAAHLSSRRAVDDTQAPLD</sequence>
<dbReference type="GO" id="GO:0004519">
    <property type="term" value="F:endonuclease activity"/>
    <property type="evidence" value="ECO:0007669"/>
    <property type="project" value="UniProtKB-KW"/>
</dbReference>
<keyword evidence="3" id="KW-1185">Reference proteome</keyword>
<dbReference type="InterPro" id="IPR003615">
    <property type="entry name" value="HNH_nuc"/>
</dbReference>
<dbReference type="EMBL" id="CP132977">
    <property type="protein sequence ID" value="WMD24022.1"/>
    <property type="molecule type" value="Genomic_DNA"/>
</dbReference>
<evidence type="ECO:0000259" key="1">
    <source>
        <dbReference type="Pfam" id="PF01844"/>
    </source>
</evidence>
<accession>A0ABY9MAH1</accession>
<keyword evidence="2" id="KW-0614">Plasmid</keyword>
<keyword evidence="2" id="KW-0378">Hydrolase</keyword>
<dbReference type="Proteomes" id="UP001234798">
    <property type="component" value="Plasmid unnamed"/>
</dbReference>
<name>A0ABY9MAH1_9BURK</name>
<organism evidence="2 3">
    <name type="scientific">Achromobacter seleniivolatilans</name>
    <dbReference type="NCBI Taxonomy" id="3047478"/>
    <lineage>
        <taxon>Bacteria</taxon>
        <taxon>Pseudomonadati</taxon>
        <taxon>Pseudomonadota</taxon>
        <taxon>Betaproteobacteria</taxon>
        <taxon>Burkholderiales</taxon>
        <taxon>Alcaligenaceae</taxon>
        <taxon>Achromobacter</taxon>
    </lineage>
</organism>
<reference evidence="2 3" key="1">
    <citation type="submission" date="2023-08" db="EMBL/GenBank/DDBJ databases">
        <title>Achromobacter seleniivolatilans sp. nov., isolated from seleniferous soil.</title>
        <authorList>
            <person name="Zhang S."/>
            <person name="Li K."/>
            <person name="Peng J."/>
            <person name="Zhao Q."/>
            <person name="Wang H."/>
            <person name="Guo Y."/>
        </authorList>
    </citation>
    <scope>NUCLEOTIDE SEQUENCE [LARGE SCALE GENOMIC DNA]</scope>
    <source>
        <strain evidence="2 3">R39</strain>
        <plasmid evidence="2 3">unnamed</plasmid>
    </source>
</reference>
<gene>
    <name evidence="2" type="ORF">RAS12_30790</name>
</gene>
<evidence type="ECO:0000313" key="2">
    <source>
        <dbReference type="EMBL" id="WMD24022.1"/>
    </source>
</evidence>
<geneLocation type="plasmid" evidence="2 3">
    <name>unnamed</name>
</geneLocation>